<dbReference type="EMBL" id="HBEZ01042659">
    <property type="protein sequence ID" value="CAD8645778.1"/>
    <property type="molecule type" value="Transcribed_RNA"/>
</dbReference>
<evidence type="ECO:0000313" key="3">
    <source>
        <dbReference type="EMBL" id="CAD8645778.1"/>
    </source>
</evidence>
<proteinExistence type="predicted"/>
<dbReference type="PROSITE" id="PS50222">
    <property type="entry name" value="EF_HAND_2"/>
    <property type="match status" value="1"/>
</dbReference>
<dbReference type="AlphaFoldDB" id="A0A7S0MNI0"/>
<feature type="region of interest" description="Disordered" evidence="1">
    <location>
        <begin position="124"/>
        <end position="151"/>
    </location>
</feature>
<protein>
    <recommendedName>
        <fullName evidence="2">EF-hand domain-containing protein</fullName>
    </recommendedName>
</protein>
<gene>
    <name evidence="3" type="ORF">CCUR1050_LOCUS23463</name>
</gene>
<feature type="compositionally biased region" description="Polar residues" evidence="1">
    <location>
        <begin position="261"/>
        <end position="277"/>
    </location>
</feature>
<evidence type="ECO:0000259" key="2">
    <source>
        <dbReference type="PROSITE" id="PS50222"/>
    </source>
</evidence>
<dbReference type="PROSITE" id="PS00018">
    <property type="entry name" value="EF_HAND_1"/>
    <property type="match status" value="1"/>
</dbReference>
<evidence type="ECO:0000256" key="1">
    <source>
        <dbReference type="SAM" id="MobiDB-lite"/>
    </source>
</evidence>
<feature type="domain" description="EF-hand" evidence="2">
    <location>
        <begin position="1"/>
        <end position="24"/>
    </location>
</feature>
<sequence>MDTSGDGSLSCSEFCTSIKRLDRRIHMSESDFVNITQNGALCNVNGEIGPGEFKAIMRRELTSYIQTRLTDFSNYRTSADMELTHIGALKTILSEVFLIAREQRNMRHDMQEILKIVKKNGSHLHEDSADRSTATAAEALSARPAVARQSTTSRHIEEAAALSALLHAIQGLGADINVIKLAVAANESTAAGKSRKSAGYPTASRSELNATVAAKSAGYPSASRSERNATVAAIEQHSAPGAARELALQTKPLQRSARNRAASTSCQGQRTAQTAGSPTPPPTLTPPPTNVHEIGSSGSQEMPRQAVGVPSTEPPSSTGKSSRTTATVLAVRAAAQTEGCVTFPTPSPSPNSMAIRQGGAETFPTSQGGSCTTPNSHPAAVWESFVLVPGDRQLLPFTCSVWQSDRTPSDQPMRWPFRPQKTRSASWAVALAAAVDNDQDMAQTAAW</sequence>
<feature type="region of interest" description="Disordered" evidence="1">
    <location>
        <begin position="252"/>
        <end position="324"/>
    </location>
</feature>
<dbReference type="InterPro" id="IPR018247">
    <property type="entry name" value="EF_Hand_1_Ca_BS"/>
</dbReference>
<accession>A0A7S0MNI0</accession>
<name>A0A7S0MNI0_9CRYP</name>
<feature type="compositionally biased region" description="Pro residues" evidence="1">
    <location>
        <begin position="278"/>
        <end position="289"/>
    </location>
</feature>
<organism evidence="3">
    <name type="scientific">Cryptomonas curvata</name>
    <dbReference type="NCBI Taxonomy" id="233186"/>
    <lineage>
        <taxon>Eukaryota</taxon>
        <taxon>Cryptophyceae</taxon>
        <taxon>Cryptomonadales</taxon>
        <taxon>Cryptomonadaceae</taxon>
        <taxon>Cryptomonas</taxon>
    </lineage>
</organism>
<reference evidence="3" key="1">
    <citation type="submission" date="2021-01" db="EMBL/GenBank/DDBJ databases">
        <authorList>
            <person name="Corre E."/>
            <person name="Pelletier E."/>
            <person name="Niang G."/>
            <person name="Scheremetjew M."/>
            <person name="Finn R."/>
            <person name="Kale V."/>
            <person name="Holt S."/>
            <person name="Cochrane G."/>
            <person name="Meng A."/>
            <person name="Brown T."/>
            <person name="Cohen L."/>
        </authorList>
    </citation>
    <scope>NUCLEOTIDE SEQUENCE</scope>
    <source>
        <strain evidence="3">CCAP979/52</strain>
    </source>
</reference>
<dbReference type="InterPro" id="IPR002048">
    <property type="entry name" value="EF_hand_dom"/>
</dbReference>
<dbReference type="GO" id="GO:0005509">
    <property type="term" value="F:calcium ion binding"/>
    <property type="evidence" value="ECO:0007669"/>
    <property type="project" value="InterPro"/>
</dbReference>